<reference evidence="3 4" key="1">
    <citation type="journal article" date="2014" name="Genome Announc.">
        <title>Draft Genome Sequence of Marine Flavobacterium Jejuia pallidilutea Strain 11shimoA1 and Pigmentation Mutants.</title>
        <authorList>
            <person name="Takatani N."/>
            <person name="Nakanishi M."/>
            <person name="Meirelles P."/>
            <person name="Mino S."/>
            <person name="Suda W."/>
            <person name="Oshima K."/>
            <person name="Hattori M."/>
            <person name="Ohkuma M."/>
            <person name="Hosokawa M."/>
            <person name="Miyashita K."/>
            <person name="Thompson F.L."/>
            <person name="Niwa A."/>
            <person name="Sawabe T."/>
            <person name="Sawabe T."/>
        </authorList>
    </citation>
    <scope>NUCLEOTIDE SEQUENCE [LARGE SCALE GENOMIC DNA]</scope>
    <source>
        <strain evidence="4">JCM19302</strain>
    </source>
</reference>
<dbReference type="InterPro" id="IPR026444">
    <property type="entry name" value="Secre_tail"/>
</dbReference>
<name>A0A090W1U9_9FLAO</name>
<dbReference type="Pfam" id="PF18962">
    <property type="entry name" value="Por_Secre_tail"/>
    <property type="match status" value="1"/>
</dbReference>
<dbReference type="NCBIfam" id="TIGR04183">
    <property type="entry name" value="Por_Secre_tail"/>
    <property type="match status" value="1"/>
</dbReference>
<dbReference type="AlphaFoldDB" id="A0A090W1U9"/>
<feature type="domain" description="Secretion system C-terminal sorting" evidence="2">
    <location>
        <begin position="14"/>
        <end position="77"/>
    </location>
</feature>
<dbReference type="EMBL" id="BBNS01000008">
    <property type="protein sequence ID" value="GAL70911.1"/>
    <property type="molecule type" value="Genomic_DNA"/>
</dbReference>
<proteinExistence type="predicted"/>
<sequence length="86" mass="9776">MEKTINLLQDLKAYPNPSTGLFEMYIPNSIDTIDLEVYNIQSQLVVSKTFTASAGKVQLNLENKPKGIYFVKVNLEKPVFIKLIKK</sequence>
<evidence type="ECO:0000259" key="2">
    <source>
        <dbReference type="Pfam" id="PF18962"/>
    </source>
</evidence>
<dbReference type="Proteomes" id="UP000029646">
    <property type="component" value="Unassembled WGS sequence"/>
</dbReference>
<keyword evidence="1" id="KW-0732">Signal</keyword>
<evidence type="ECO:0000313" key="4">
    <source>
        <dbReference type="Proteomes" id="UP000029646"/>
    </source>
</evidence>
<gene>
    <name evidence="3" type="ORF">JCM19302_2074</name>
</gene>
<protein>
    <recommendedName>
        <fullName evidence="2">Secretion system C-terminal sorting domain-containing protein</fullName>
    </recommendedName>
</protein>
<comment type="caution">
    <text evidence="3">The sequence shown here is derived from an EMBL/GenBank/DDBJ whole genome shotgun (WGS) entry which is preliminary data.</text>
</comment>
<organism evidence="3 4">
    <name type="scientific">Jejuia pallidilutea</name>
    <dbReference type="NCBI Taxonomy" id="504487"/>
    <lineage>
        <taxon>Bacteria</taxon>
        <taxon>Pseudomonadati</taxon>
        <taxon>Bacteroidota</taxon>
        <taxon>Flavobacteriia</taxon>
        <taxon>Flavobacteriales</taxon>
        <taxon>Flavobacteriaceae</taxon>
        <taxon>Jejuia</taxon>
    </lineage>
</organism>
<evidence type="ECO:0000313" key="3">
    <source>
        <dbReference type="EMBL" id="GAL70911.1"/>
    </source>
</evidence>
<accession>A0A090W1U9</accession>
<evidence type="ECO:0000256" key="1">
    <source>
        <dbReference type="ARBA" id="ARBA00022729"/>
    </source>
</evidence>